<evidence type="ECO:0000313" key="16">
    <source>
        <dbReference type="Proteomes" id="UP000799757"/>
    </source>
</evidence>
<evidence type="ECO:0000256" key="3">
    <source>
        <dbReference type="ARBA" id="ARBA00004866"/>
    </source>
</evidence>
<dbReference type="InterPro" id="IPR036922">
    <property type="entry name" value="Rieske_2Fe-2S_sf"/>
</dbReference>
<evidence type="ECO:0000256" key="6">
    <source>
        <dbReference type="ARBA" id="ARBA00014931"/>
    </source>
</evidence>
<dbReference type="PROSITE" id="PS51296">
    <property type="entry name" value="RIESKE"/>
    <property type="match status" value="1"/>
</dbReference>
<dbReference type="PANTHER" id="PTHR43756:SF5">
    <property type="entry name" value="CHOLINE MONOOXYGENASE, CHLOROPLASTIC"/>
    <property type="match status" value="1"/>
</dbReference>
<dbReference type="UniPathway" id="UPA00529">
    <property type="reaction ID" value="UER00430"/>
</dbReference>
<evidence type="ECO:0000256" key="9">
    <source>
        <dbReference type="ARBA" id="ARBA00023002"/>
    </source>
</evidence>
<dbReference type="CDD" id="cd00680">
    <property type="entry name" value="RHO_alpha_C"/>
    <property type="match status" value="1"/>
</dbReference>
<evidence type="ECO:0000256" key="11">
    <source>
        <dbReference type="ARBA" id="ARBA00023014"/>
    </source>
</evidence>
<keyword evidence="11" id="KW-0411">Iron-sulfur</keyword>
<dbReference type="EMBL" id="MU002241">
    <property type="protein sequence ID" value="KAF2788155.1"/>
    <property type="molecule type" value="Genomic_DNA"/>
</dbReference>
<dbReference type="SUPFAM" id="SSF55961">
    <property type="entry name" value="Bet v1-like"/>
    <property type="match status" value="1"/>
</dbReference>
<name>A0A6A6WW46_9PLEO</name>
<evidence type="ECO:0000256" key="2">
    <source>
        <dbReference type="ARBA" id="ARBA00002149"/>
    </source>
</evidence>
<evidence type="ECO:0000256" key="4">
    <source>
        <dbReference type="ARBA" id="ARBA00010848"/>
    </source>
</evidence>
<dbReference type="Gene3D" id="3.90.380.10">
    <property type="entry name" value="Naphthalene 1,2-dioxygenase Alpha Subunit, Chain A, domain 1"/>
    <property type="match status" value="2"/>
</dbReference>
<dbReference type="InterPro" id="IPR015879">
    <property type="entry name" value="Ring_hydroxy_dOase_asu_C_dom"/>
</dbReference>
<dbReference type="GO" id="GO:0019133">
    <property type="term" value="F:choline monooxygenase activity"/>
    <property type="evidence" value="ECO:0007669"/>
    <property type="project" value="UniProtKB-EC"/>
</dbReference>
<evidence type="ECO:0000256" key="7">
    <source>
        <dbReference type="ARBA" id="ARBA00022714"/>
    </source>
</evidence>
<comment type="function">
    <text evidence="2">Catalyzes the first step of the osmoprotectant glycine betaine synthesis.</text>
</comment>
<comment type="cofactor">
    <cofactor evidence="1">
        <name>Fe cation</name>
        <dbReference type="ChEBI" id="CHEBI:24875"/>
    </cofactor>
</comment>
<feature type="domain" description="Rieske" evidence="14">
    <location>
        <begin position="46"/>
        <end position="133"/>
    </location>
</feature>
<dbReference type="InterPro" id="IPR017941">
    <property type="entry name" value="Rieske_2Fe-2S"/>
</dbReference>
<evidence type="ECO:0000313" key="15">
    <source>
        <dbReference type="EMBL" id="KAF2788155.1"/>
    </source>
</evidence>
<keyword evidence="8" id="KW-0479">Metal-binding</keyword>
<evidence type="ECO:0000256" key="12">
    <source>
        <dbReference type="ARBA" id="ARBA00049097"/>
    </source>
</evidence>
<dbReference type="InterPro" id="IPR001663">
    <property type="entry name" value="Rng_hydr_dOase-A"/>
</dbReference>
<dbReference type="PRINTS" id="PR00090">
    <property type="entry name" value="RNGDIOXGNASE"/>
</dbReference>
<evidence type="ECO:0000256" key="5">
    <source>
        <dbReference type="ARBA" id="ARBA00012763"/>
    </source>
</evidence>
<comment type="similarity">
    <text evidence="4">Belongs to the choline monooxygenase family.</text>
</comment>
<dbReference type="Gene3D" id="2.102.10.10">
    <property type="entry name" value="Rieske [2Fe-2S] iron-sulphur domain"/>
    <property type="match status" value="1"/>
</dbReference>
<evidence type="ECO:0000256" key="13">
    <source>
        <dbReference type="SAM" id="MobiDB-lite"/>
    </source>
</evidence>
<dbReference type="CDD" id="cd03469">
    <property type="entry name" value="Rieske_RO_Alpha_N"/>
    <property type="match status" value="1"/>
</dbReference>
<keyword evidence="9" id="KW-0560">Oxidoreductase</keyword>
<sequence>MWRRFGFSSPSDTPSKDAPTRGLAASWYRSRELYQLERRSIFSKRWLLLTHTLRFPTSGSYLSFTISGISFFLVRDRDGGINGFHNACRHRAFPVVQAPSGTASILSCKYHGWSYGLKGQLSKAPKFDSVPGFDKTQHGLLPIHVFIDAAGFVWVNLQAGTPDAKWDDDFRGVDAKPKMQEHEFKDEFAFDHFWDMDVDANWKSLIDNYNECYHCPTSHPLIAGVSDLNKYRVEPDRGVLEHHIVNKNQEAKQFRRGITFFYPSTSVTVTENMFYIQRMMPVTATTSRIEYEVYRHKDATDENFDNINAFYRQVLEEDKHLCEAAQKNLDAGIFVNGELHPEKEKGPIHFQNTVKKDVMDHRKKEQEQGGQQIWPAIPKLVGEMKSDKLVEEEAFCSQLEAEGCVANHELAW</sequence>
<evidence type="ECO:0000259" key="14">
    <source>
        <dbReference type="PROSITE" id="PS51296"/>
    </source>
</evidence>
<dbReference type="PANTHER" id="PTHR43756">
    <property type="entry name" value="CHOLINE MONOOXYGENASE, CHLOROPLASTIC"/>
    <property type="match status" value="1"/>
</dbReference>
<dbReference type="EC" id="1.14.15.7" evidence="5"/>
<keyword evidence="16" id="KW-1185">Reference proteome</keyword>
<gene>
    <name evidence="15" type="ORF">K505DRAFT_395317</name>
</gene>
<dbReference type="GO" id="GO:0005506">
    <property type="term" value="F:iron ion binding"/>
    <property type="evidence" value="ECO:0007669"/>
    <property type="project" value="InterPro"/>
</dbReference>
<comment type="pathway">
    <text evidence="3">Amine and polyamine biosynthesis; betaine biosynthesis via choline pathway; betaine aldehyde from choline (monooxygenase route): step 1/1.</text>
</comment>
<evidence type="ECO:0000256" key="1">
    <source>
        <dbReference type="ARBA" id="ARBA00001962"/>
    </source>
</evidence>
<comment type="catalytic activity">
    <reaction evidence="12">
        <text>choline + 2 reduced [2Fe-2S]-[ferredoxin] + O2 + 2 H(+) = betaine aldehyde hydrate + 2 oxidized [2Fe-2S]-[ferredoxin] + H2O</text>
        <dbReference type="Rhea" id="RHEA:17769"/>
        <dbReference type="Rhea" id="RHEA-COMP:10000"/>
        <dbReference type="Rhea" id="RHEA-COMP:10001"/>
        <dbReference type="ChEBI" id="CHEBI:15354"/>
        <dbReference type="ChEBI" id="CHEBI:15377"/>
        <dbReference type="ChEBI" id="CHEBI:15378"/>
        <dbReference type="ChEBI" id="CHEBI:15379"/>
        <dbReference type="ChEBI" id="CHEBI:15870"/>
        <dbReference type="ChEBI" id="CHEBI:33737"/>
        <dbReference type="ChEBI" id="CHEBI:33738"/>
        <dbReference type="EC" id="1.14.15.7"/>
    </reaction>
</comment>
<evidence type="ECO:0000256" key="8">
    <source>
        <dbReference type="ARBA" id="ARBA00022723"/>
    </source>
</evidence>
<dbReference type="Pfam" id="PF00848">
    <property type="entry name" value="Ring_hydroxyl_A"/>
    <property type="match status" value="1"/>
</dbReference>
<proteinExistence type="inferred from homology"/>
<evidence type="ECO:0000256" key="10">
    <source>
        <dbReference type="ARBA" id="ARBA00023004"/>
    </source>
</evidence>
<organism evidence="15 16">
    <name type="scientific">Melanomma pulvis-pyrius CBS 109.77</name>
    <dbReference type="NCBI Taxonomy" id="1314802"/>
    <lineage>
        <taxon>Eukaryota</taxon>
        <taxon>Fungi</taxon>
        <taxon>Dikarya</taxon>
        <taxon>Ascomycota</taxon>
        <taxon>Pezizomycotina</taxon>
        <taxon>Dothideomycetes</taxon>
        <taxon>Pleosporomycetidae</taxon>
        <taxon>Pleosporales</taxon>
        <taxon>Melanommataceae</taxon>
        <taxon>Melanomma</taxon>
    </lineage>
</organism>
<reference evidence="15" key="1">
    <citation type="journal article" date="2020" name="Stud. Mycol.">
        <title>101 Dothideomycetes genomes: a test case for predicting lifestyles and emergence of pathogens.</title>
        <authorList>
            <person name="Haridas S."/>
            <person name="Albert R."/>
            <person name="Binder M."/>
            <person name="Bloem J."/>
            <person name="Labutti K."/>
            <person name="Salamov A."/>
            <person name="Andreopoulos B."/>
            <person name="Baker S."/>
            <person name="Barry K."/>
            <person name="Bills G."/>
            <person name="Bluhm B."/>
            <person name="Cannon C."/>
            <person name="Castanera R."/>
            <person name="Culley D."/>
            <person name="Daum C."/>
            <person name="Ezra D."/>
            <person name="Gonzalez J."/>
            <person name="Henrissat B."/>
            <person name="Kuo A."/>
            <person name="Liang C."/>
            <person name="Lipzen A."/>
            <person name="Lutzoni F."/>
            <person name="Magnuson J."/>
            <person name="Mondo S."/>
            <person name="Nolan M."/>
            <person name="Ohm R."/>
            <person name="Pangilinan J."/>
            <person name="Park H.-J."/>
            <person name="Ramirez L."/>
            <person name="Alfaro M."/>
            <person name="Sun H."/>
            <person name="Tritt A."/>
            <person name="Yoshinaga Y."/>
            <person name="Zwiers L.-H."/>
            <person name="Turgeon B."/>
            <person name="Goodwin S."/>
            <person name="Spatafora J."/>
            <person name="Crous P."/>
            <person name="Grigoriev I."/>
        </authorList>
    </citation>
    <scope>NUCLEOTIDE SEQUENCE</scope>
    <source>
        <strain evidence="15">CBS 109.77</strain>
    </source>
</reference>
<accession>A0A6A6WW46</accession>
<keyword evidence="10" id="KW-0408">Iron</keyword>
<dbReference type="AlphaFoldDB" id="A0A6A6WW46"/>
<dbReference type="Proteomes" id="UP000799757">
    <property type="component" value="Unassembled WGS sequence"/>
</dbReference>
<dbReference type="GO" id="GO:0019285">
    <property type="term" value="P:glycine betaine biosynthetic process from choline"/>
    <property type="evidence" value="ECO:0007669"/>
    <property type="project" value="UniProtKB-UniPathway"/>
</dbReference>
<dbReference type="GO" id="GO:0051537">
    <property type="term" value="F:2 iron, 2 sulfur cluster binding"/>
    <property type="evidence" value="ECO:0007669"/>
    <property type="project" value="UniProtKB-KW"/>
</dbReference>
<dbReference type="Pfam" id="PF00355">
    <property type="entry name" value="Rieske"/>
    <property type="match status" value="1"/>
</dbReference>
<keyword evidence="7" id="KW-0001">2Fe-2S</keyword>
<feature type="region of interest" description="Disordered" evidence="13">
    <location>
        <begin position="1"/>
        <end position="21"/>
    </location>
</feature>
<protein>
    <recommendedName>
        <fullName evidence="6">Choline monooxygenase, chloroplastic</fullName>
        <ecNumber evidence="5">1.14.15.7</ecNumber>
    </recommendedName>
</protein>
<dbReference type="SUPFAM" id="SSF50022">
    <property type="entry name" value="ISP domain"/>
    <property type="match status" value="1"/>
</dbReference>
<dbReference type="OrthoDB" id="426882at2759"/>